<accession>A0A8T2M3D3</accession>
<dbReference type="Pfam" id="PF13516">
    <property type="entry name" value="LRR_6"/>
    <property type="match status" value="3"/>
</dbReference>
<dbReference type="AlphaFoldDB" id="A0A8T2M3D3"/>
<keyword evidence="1" id="KW-0433">Leucine-rich repeat</keyword>
<dbReference type="Proteomes" id="UP000752171">
    <property type="component" value="Unassembled WGS sequence"/>
</dbReference>
<dbReference type="PANTHER" id="PTHR24106">
    <property type="entry name" value="NACHT, LRR AND CARD DOMAINS-CONTAINING"/>
    <property type="match status" value="1"/>
</dbReference>
<evidence type="ECO:0000313" key="3">
    <source>
        <dbReference type="EMBL" id="KAG9279158.1"/>
    </source>
</evidence>
<proteinExistence type="predicted"/>
<dbReference type="InterPro" id="IPR001611">
    <property type="entry name" value="Leu-rich_rpt"/>
</dbReference>
<dbReference type="InterPro" id="IPR051261">
    <property type="entry name" value="NLR"/>
</dbReference>
<organism evidence="3 4">
    <name type="scientific">Astyanax mexicanus</name>
    <name type="common">Blind cave fish</name>
    <name type="synonym">Astyanax fasciatus mexicanus</name>
    <dbReference type="NCBI Taxonomy" id="7994"/>
    <lineage>
        <taxon>Eukaryota</taxon>
        <taxon>Metazoa</taxon>
        <taxon>Chordata</taxon>
        <taxon>Craniata</taxon>
        <taxon>Vertebrata</taxon>
        <taxon>Euteleostomi</taxon>
        <taxon>Actinopterygii</taxon>
        <taxon>Neopterygii</taxon>
        <taxon>Teleostei</taxon>
        <taxon>Ostariophysi</taxon>
        <taxon>Characiformes</taxon>
        <taxon>Characoidei</taxon>
        <taxon>Acestrorhamphidae</taxon>
        <taxon>Acestrorhamphinae</taxon>
        <taxon>Astyanax</taxon>
    </lineage>
</organism>
<dbReference type="OrthoDB" id="120976at2759"/>
<dbReference type="InterPro" id="IPR032675">
    <property type="entry name" value="LRR_dom_sf"/>
</dbReference>
<dbReference type="Pfam" id="PF00560">
    <property type="entry name" value="LRR_1"/>
    <property type="match status" value="1"/>
</dbReference>
<dbReference type="SMART" id="SM00368">
    <property type="entry name" value="LRR_RI"/>
    <property type="match status" value="6"/>
</dbReference>
<reference evidence="3 4" key="1">
    <citation type="submission" date="2021-07" db="EMBL/GenBank/DDBJ databases">
        <authorList>
            <person name="Imarazene B."/>
            <person name="Zahm M."/>
            <person name="Klopp C."/>
            <person name="Cabau C."/>
            <person name="Beille S."/>
            <person name="Jouanno E."/>
            <person name="Castinel A."/>
            <person name="Lluch J."/>
            <person name="Gil L."/>
            <person name="Kuchtly C."/>
            <person name="Lopez Roques C."/>
            <person name="Donnadieu C."/>
            <person name="Parrinello H."/>
            <person name="Journot L."/>
            <person name="Du K."/>
            <person name="Schartl M."/>
            <person name="Retaux S."/>
            <person name="Guiguen Y."/>
        </authorList>
    </citation>
    <scope>NUCLEOTIDE SEQUENCE [LARGE SCALE GENOMIC DNA]</scope>
    <source>
        <strain evidence="3">Pach_M1</strain>
        <tissue evidence="3">Testis</tissue>
    </source>
</reference>
<keyword evidence="2" id="KW-0677">Repeat</keyword>
<dbReference type="Gene3D" id="3.80.10.10">
    <property type="entry name" value="Ribonuclease Inhibitor"/>
    <property type="match status" value="2"/>
</dbReference>
<dbReference type="PROSITE" id="PS51450">
    <property type="entry name" value="LRR"/>
    <property type="match status" value="1"/>
</dbReference>
<comment type="caution">
    <text evidence="3">The sequence shown here is derived from an EMBL/GenBank/DDBJ whole genome shotgun (WGS) entry which is preliminary data.</text>
</comment>
<sequence length="215" mass="23482">MHVPFRLNECNLTERSCSALCRVLSSETSRLTRLDLSNNKLCDSGIEQLSKGLSSSTCKLKELSLTELDLSNNNLQDSGVKNLCKGLSNPLCKLEILRLKNSEITEKGCAALSSALESNPSHLIELDLSGNKLGNLGVEHLSHLLKKPECKIEQLRLAEKSNITEKGCNDLAVALCLNPSHLIELDLSENNLGNSGVNQLCLLLSKESCNLQKLE</sequence>
<dbReference type="EMBL" id="JAICCE010000003">
    <property type="protein sequence ID" value="KAG9279158.1"/>
    <property type="molecule type" value="Genomic_DNA"/>
</dbReference>
<gene>
    <name evidence="3" type="primary">RNH1</name>
    <name evidence="3" type="ORF">AMEX_G4648</name>
</gene>
<dbReference type="SUPFAM" id="SSF52047">
    <property type="entry name" value="RNI-like"/>
    <property type="match status" value="1"/>
</dbReference>
<protein>
    <submittedName>
        <fullName evidence="3">NACHT, LRR and PYD domains-containing protein 12-like</fullName>
    </submittedName>
</protein>
<evidence type="ECO:0000256" key="2">
    <source>
        <dbReference type="ARBA" id="ARBA00022737"/>
    </source>
</evidence>
<name>A0A8T2M3D3_ASTMX</name>
<evidence type="ECO:0000313" key="4">
    <source>
        <dbReference type="Proteomes" id="UP000752171"/>
    </source>
</evidence>
<evidence type="ECO:0000256" key="1">
    <source>
        <dbReference type="ARBA" id="ARBA00022614"/>
    </source>
</evidence>